<keyword evidence="6" id="KW-1185">Reference proteome</keyword>
<dbReference type="EMBL" id="CP014841">
    <property type="protein sequence ID" value="AND69775.1"/>
    <property type="molecule type" value="Genomic_DNA"/>
</dbReference>
<dbReference type="PRINTS" id="PR00344">
    <property type="entry name" value="BCTRLSENSOR"/>
</dbReference>
<dbReference type="SMART" id="SM00387">
    <property type="entry name" value="HATPase_c"/>
    <property type="match status" value="1"/>
</dbReference>
<keyword evidence="5" id="KW-0808">Transferase</keyword>
<protein>
    <recommendedName>
        <fullName evidence="2">histidine kinase</fullName>
        <ecNumber evidence="2">2.7.13.3</ecNumber>
    </recommendedName>
</protein>
<keyword evidence="3" id="KW-0812">Transmembrane</keyword>
<keyword evidence="3" id="KW-0472">Membrane</keyword>
<dbReference type="AlphaFoldDB" id="A0A169GUJ8"/>
<reference evidence="5 6" key="1">
    <citation type="submission" date="2016-02" db="EMBL/GenBank/DDBJ databases">
        <title>Complete genome sequencing and analysis of ATSB10, Dyella thiooxydans isolated from rhizosphere soil of sunflower (Helianthus annuus L.).</title>
        <authorList>
            <person name="Lee Y."/>
            <person name="Hwangbo K."/>
            <person name="Chung H."/>
            <person name="Yoo J."/>
            <person name="Kim K.Y."/>
            <person name="Sa T.M."/>
            <person name="Um Y."/>
            <person name="Madhaiyan M."/>
        </authorList>
    </citation>
    <scope>NUCLEOTIDE SEQUENCE [LARGE SCALE GENOMIC DNA]</scope>
    <source>
        <strain evidence="5 6">ATSB10</strain>
    </source>
</reference>
<feature type="domain" description="Histidine kinase" evidence="4">
    <location>
        <begin position="245"/>
        <end position="452"/>
    </location>
</feature>
<dbReference type="Pfam" id="PF02518">
    <property type="entry name" value="HATPase_c"/>
    <property type="match status" value="1"/>
</dbReference>
<evidence type="ECO:0000313" key="5">
    <source>
        <dbReference type="EMBL" id="AND69775.1"/>
    </source>
</evidence>
<dbReference type="OrthoDB" id="1931120at2"/>
<evidence type="ECO:0000259" key="4">
    <source>
        <dbReference type="PROSITE" id="PS50109"/>
    </source>
</evidence>
<dbReference type="Gene3D" id="3.30.450.20">
    <property type="entry name" value="PAS domain"/>
    <property type="match status" value="1"/>
</dbReference>
<gene>
    <name evidence="5" type="ORF">ATSB10_23210</name>
</gene>
<dbReference type="SUPFAM" id="SSF55874">
    <property type="entry name" value="ATPase domain of HSP90 chaperone/DNA topoisomerase II/histidine kinase"/>
    <property type="match status" value="1"/>
</dbReference>
<evidence type="ECO:0000256" key="1">
    <source>
        <dbReference type="ARBA" id="ARBA00000085"/>
    </source>
</evidence>
<name>A0A169GUJ8_9GAMM</name>
<dbReference type="InterPro" id="IPR000014">
    <property type="entry name" value="PAS"/>
</dbReference>
<dbReference type="InterPro" id="IPR035965">
    <property type="entry name" value="PAS-like_dom_sf"/>
</dbReference>
<dbReference type="RefSeq" id="WP_063672922.1">
    <property type="nucleotide sequence ID" value="NZ_CP014841.1"/>
</dbReference>
<dbReference type="InterPro" id="IPR004358">
    <property type="entry name" value="Sig_transdc_His_kin-like_C"/>
</dbReference>
<dbReference type="CDD" id="cd00130">
    <property type="entry name" value="PAS"/>
    <property type="match status" value="1"/>
</dbReference>
<dbReference type="InterPro" id="IPR005467">
    <property type="entry name" value="His_kinase_dom"/>
</dbReference>
<dbReference type="Gene3D" id="3.30.565.10">
    <property type="entry name" value="Histidine kinase-like ATPase, C-terminal domain"/>
    <property type="match status" value="1"/>
</dbReference>
<dbReference type="KEGG" id="dtx:ATSB10_23210"/>
<dbReference type="InterPro" id="IPR003594">
    <property type="entry name" value="HATPase_dom"/>
</dbReference>
<keyword evidence="5" id="KW-0418">Kinase</keyword>
<dbReference type="PANTHER" id="PTHR43065">
    <property type="entry name" value="SENSOR HISTIDINE KINASE"/>
    <property type="match status" value="1"/>
</dbReference>
<feature type="transmembrane region" description="Helical" evidence="3">
    <location>
        <begin position="54"/>
        <end position="72"/>
    </location>
</feature>
<comment type="catalytic activity">
    <reaction evidence="1">
        <text>ATP + protein L-histidine = ADP + protein N-phospho-L-histidine.</text>
        <dbReference type="EC" id="2.7.13.3"/>
    </reaction>
</comment>
<evidence type="ECO:0000313" key="6">
    <source>
        <dbReference type="Proteomes" id="UP000077255"/>
    </source>
</evidence>
<dbReference type="EC" id="2.7.13.3" evidence="2"/>
<dbReference type="PATRIC" id="fig|445710.3.peg.2315"/>
<dbReference type="Proteomes" id="UP000077255">
    <property type="component" value="Chromosome"/>
</dbReference>
<dbReference type="PANTHER" id="PTHR43065:SF51">
    <property type="entry name" value="HISTIDINE KINASE"/>
    <property type="match status" value="1"/>
</dbReference>
<dbReference type="STRING" id="445710.ATSB10_23210"/>
<dbReference type="SUPFAM" id="SSF55785">
    <property type="entry name" value="PYP-like sensor domain (PAS domain)"/>
    <property type="match status" value="1"/>
</dbReference>
<dbReference type="InterPro" id="IPR036890">
    <property type="entry name" value="HATPase_C_sf"/>
</dbReference>
<dbReference type="PROSITE" id="PS50109">
    <property type="entry name" value="HIS_KIN"/>
    <property type="match status" value="1"/>
</dbReference>
<evidence type="ECO:0000256" key="2">
    <source>
        <dbReference type="ARBA" id="ARBA00012438"/>
    </source>
</evidence>
<keyword evidence="3" id="KW-1133">Transmembrane helix</keyword>
<proteinExistence type="predicted"/>
<feature type="transmembrane region" description="Helical" evidence="3">
    <location>
        <begin position="26"/>
        <end position="48"/>
    </location>
</feature>
<organism evidence="5 6">
    <name type="scientific">Dyella thiooxydans</name>
    <dbReference type="NCBI Taxonomy" id="445710"/>
    <lineage>
        <taxon>Bacteria</taxon>
        <taxon>Pseudomonadati</taxon>
        <taxon>Pseudomonadota</taxon>
        <taxon>Gammaproteobacteria</taxon>
        <taxon>Lysobacterales</taxon>
        <taxon>Rhodanobacteraceae</taxon>
        <taxon>Dyella</taxon>
    </lineage>
</organism>
<sequence length="458" mass="50147">MATPEPPPSTPARPASARLPAYERRILGGSALIAAPGLLAAAFMAWGGRGWREADGWVLAAAVVVAALLVRWQRRRLVYPLQSFASLLDALRLGDYSLRGRAGGALDDLVYDINALAERLQQERLQFEESSYLLGKTLAALDNAVLVFDQDTRLRLLNPAAQQLLQADRHQLFGRRAEELGLQPLLDQPSGQLLNHRFAGRSGRFEIRHAPLRTEGHGGRLLVINDVGRVLREEERQAWQRLLRVLGHEVNNSLAPIQSMAGTLATLALRDPLPEDWREDFRSGLELIGHRAGALARFLASYSRLTRLPPPQKREVPLAPLLEKVARLELRLPVTLEPGPALSLTADPDQLEQALINLLRNAVEASLPAQGAVILRWRVDDGQILIEVLDEGEGPPASDNLFVPFFTTKPGGSGIGLALARQIAEAHDGGISLLARTNTRGAVATLWLPQPGEHPQTR</sequence>
<accession>A0A169GUJ8</accession>
<evidence type="ECO:0000256" key="3">
    <source>
        <dbReference type="SAM" id="Phobius"/>
    </source>
</evidence>
<dbReference type="GO" id="GO:0004673">
    <property type="term" value="F:protein histidine kinase activity"/>
    <property type="evidence" value="ECO:0007669"/>
    <property type="project" value="UniProtKB-EC"/>
</dbReference>